<feature type="domain" description="UvrD-like helicase ATP-binding" evidence="11">
    <location>
        <begin position="23"/>
        <end position="307"/>
    </location>
</feature>
<dbReference type="EC" id="5.6.2.4" evidence="8"/>
<evidence type="ECO:0000256" key="8">
    <source>
        <dbReference type="ARBA" id="ARBA00034808"/>
    </source>
</evidence>
<dbReference type="SUPFAM" id="SSF52540">
    <property type="entry name" value="P-loop containing nucleoside triphosphate hydrolases"/>
    <property type="match status" value="1"/>
</dbReference>
<evidence type="ECO:0000313" key="13">
    <source>
        <dbReference type="EMBL" id="OGL48270.1"/>
    </source>
</evidence>
<dbReference type="GO" id="GO:0016887">
    <property type="term" value="F:ATP hydrolysis activity"/>
    <property type="evidence" value="ECO:0007669"/>
    <property type="project" value="RHEA"/>
</dbReference>
<dbReference type="PROSITE" id="PS51217">
    <property type="entry name" value="UVRD_HELICASE_CTER"/>
    <property type="match status" value="1"/>
</dbReference>
<dbReference type="Gene3D" id="1.10.10.160">
    <property type="match status" value="1"/>
</dbReference>
<evidence type="ECO:0000259" key="12">
    <source>
        <dbReference type="PROSITE" id="PS51217"/>
    </source>
</evidence>
<name>A0A1F7S3J7_9BACT</name>
<accession>A0A1F7S3J7</accession>
<dbReference type="InterPro" id="IPR014017">
    <property type="entry name" value="DNA_helicase_UvrD-like_C"/>
</dbReference>
<dbReference type="Pfam" id="PF00580">
    <property type="entry name" value="UvrD-helicase"/>
    <property type="match status" value="1"/>
</dbReference>
<evidence type="ECO:0000256" key="1">
    <source>
        <dbReference type="ARBA" id="ARBA00009922"/>
    </source>
</evidence>
<keyword evidence="6" id="KW-0413">Isomerase</keyword>
<keyword evidence="3 10" id="KW-0378">Hydrolase</keyword>
<dbReference type="Pfam" id="PF13361">
    <property type="entry name" value="UvrD_C"/>
    <property type="match status" value="1"/>
</dbReference>
<feature type="domain" description="UvrD-like helicase C-terminal" evidence="12">
    <location>
        <begin position="308"/>
        <end position="573"/>
    </location>
</feature>
<dbReference type="Gene3D" id="3.40.50.300">
    <property type="entry name" value="P-loop containing nucleotide triphosphate hydrolases"/>
    <property type="match status" value="2"/>
</dbReference>
<comment type="catalytic activity">
    <reaction evidence="7">
        <text>Couples ATP hydrolysis with the unwinding of duplex DNA by translocating in the 3'-5' direction.</text>
        <dbReference type="EC" id="5.6.2.4"/>
    </reaction>
</comment>
<keyword evidence="4 10" id="KW-0347">Helicase</keyword>
<evidence type="ECO:0000256" key="2">
    <source>
        <dbReference type="ARBA" id="ARBA00022741"/>
    </source>
</evidence>
<organism evidence="13 14">
    <name type="scientific">Candidatus Schekmanbacteria bacterium RBG_13_48_7</name>
    <dbReference type="NCBI Taxonomy" id="1817878"/>
    <lineage>
        <taxon>Bacteria</taxon>
        <taxon>Candidatus Schekmaniibacteriota</taxon>
    </lineage>
</organism>
<evidence type="ECO:0000259" key="11">
    <source>
        <dbReference type="PROSITE" id="PS51198"/>
    </source>
</evidence>
<protein>
    <recommendedName>
        <fullName evidence="8">DNA 3'-5' helicase</fullName>
        <ecNumber evidence="8">5.6.2.4</ecNumber>
    </recommendedName>
</protein>
<dbReference type="Gene3D" id="1.10.486.10">
    <property type="entry name" value="PCRA, domain 4"/>
    <property type="match status" value="1"/>
</dbReference>
<dbReference type="AlphaFoldDB" id="A0A1F7S3J7"/>
<evidence type="ECO:0000256" key="9">
    <source>
        <dbReference type="ARBA" id="ARBA00048988"/>
    </source>
</evidence>
<dbReference type="InterPro" id="IPR014016">
    <property type="entry name" value="UvrD-like_ATP-bd"/>
</dbReference>
<evidence type="ECO:0000256" key="7">
    <source>
        <dbReference type="ARBA" id="ARBA00034617"/>
    </source>
</evidence>
<dbReference type="GO" id="GO:0005524">
    <property type="term" value="F:ATP binding"/>
    <property type="evidence" value="ECO:0007669"/>
    <property type="project" value="UniProtKB-UniRule"/>
</dbReference>
<evidence type="ECO:0000256" key="4">
    <source>
        <dbReference type="ARBA" id="ARBA00022806"/>
    </source>
</evidence>
<gene>
    <name evidence="13" type="ORF">A2161_17460</name>
</gene>
<dbReference type="InterPro" id="IPR027417">
    <property type="entry name" value="P-loop_NTPase"/>
</dbReference>
<dbReference type="PANTHER" id="PTHR11070:SF3">
    <property type="entry name" value="DNA 3'-5' HELICASE"/>
    <property type="match status" value="1"/>
</dbReference>
<comment type="similarity">
    <text evidence="1">Belongs to the helicase family. UvrD subfamily.</text>
</comment>
<dbReference type="PANTHER" id="PTHR11070">
    <property type="entry name" value="UVRD / RECB / PCRA DNA HELICASE FAMILY MEMBER"/>
    <property type="match status" value="1"/>
</dbReference>
<dbReference type="CDD" id="cd17932">
    <property type="entry name" value="DEXQc_UvrD"/>
    <property type="match status" value="1"/>
</dbReference>
<comment type="caution">
    <text evidence="13">The sequence shown here is derived from an EMBL/GenBank/DDBJ whole genome shotgun (WGS) entry which is preliminary data.</text>
</comment>
<dbReference type="PROSITE" id="PS51198">
    <property type="entry name" value="UVRD_HELICASE_ATP_BIND"/>
    <property type="match status" value="1"/>
</dbReference>
<dbReference type="InterPro" id="IPR013986">
    <property type="entry name" value="DExx_box_DNA_helicase_dom_sf"/>
</dbReference>
<feature type="binding site" evidence="10">
    <location>
        <begin position="44"/>
        <end position="51"/>
    </location>
    <ligand>
        <name>ATP</name>
        <dbReference type="ChEBI" id="CHEBI:30616"/>
    </ligand>
</feature>
<sequence>MKHYKLKKNDQLEPKQLKIDYEHELNESQLKTVETITGPLLVIAGAGTGKTRTLVYRTARLIESGIQPENILLLTFTRRAAAEILHRAAAILDGRCENVDGGTFHSFANIILRRYAKQAGQVDSFTIIDQSDSADTINLIRSQLGLTEKERRFPRKSTIQKILSLSSNTLKPLEEIISRYYPHFIDETEEILRLNDAYQKYKNQNHLFDYDDLLLKLLELLNNHENIRTLLSRKYLYIMVDEYQDTNRIQAMIVRRLAYSHDNVMVVGDDSQSIYSFRGANFENIIHFPEDFPDTTIITLEKNYRSTPQILNLTNEIIDKAAVKYPKNLYSDISDGELPSIIPARDEAEQSYFVASKVLELWEQGISLNQIAVLFRASSHSFALELELGKRNIPFIKYGGLKFIETAHVKDIICYLRLLSNSRDSVSWMRILLLLEGIGNKTAREIVDQISKDNDVVEALKHFKAEKKPRYAKHLKQLAEILFQIMPSKVYPAEKISILLNYYQPILQQKYDDYPKRRRDLEHLIVIAEKYRSLDSFLVDMALEPPNKSVKGMVYTDDADDQLILSTIHSAKGLEWHTVFILWAVDGKFPSMFSVYDDDDLEEERRLMYVACTRAKQNLFICYPMQIDSAQRGTIFTECSMFIRNISKSILEPILLSY</sequence>
<dbReference type="GO" id="GO:0043138">
    <property type="term" value="F:3'-5' DNA helicase activity"/>
    <property type="evidence" value="ECO:0007669"/>
    <property type="project" value="UniProtKB-EC"/>
</dbReference>
<dbReference type="GO" id="GO:0003677">
    <property type="term" value="F:DNA binding"/>
    <property type="evidence" value="ECO:0007669"/>
    <property type="project" value="InterPro"/>
</dbReference>
<comment type="catalytic activity">
    <reaction evidence="9">
        <text>ATP + H2O = ADP + phosphate + H(+)</text>
        <dbReference type="Rhea" id="RHEA:13065"/>
        <dbReference type="ChEBI" id="CHEBI:15377"/>
        <dbReference type="ChEBI" id="CHEBI:15378"/>
        <dbReference type="ChEBI" id="CHEBI:30616"/>
        <dbReference type="ChEBI" id="CHEBI:43474"/>
        <dbReference type="ChEBI" id="CHEBI:456216"/>
        <dbReference type="EC" id="5.6.2.4"/>
    </reaction>
</comment>
<evidence type="ECO:0000256" key="6">
    <source>
        <dbReference type="ARBA" id="ARBA00023235"/>
    </source>
</evidence>
<dbReference type="InterPro" id="IPR000212">
    <property type="entry name" value="DNA_helicase_UvrD/REP"/>
</dbReference>
<reference evidence="13 14" key="1">
    <citation type="journal article" date="2016" name="Nat. Commun.">
        <title>Thousands of microbial genomes shed light on interconnected biogeochemical processes in an aquifer system.</title>
        <authorList>
            <person name="Anantharaman K."/>
            <person name="Brown C.T."/>
            <person name="Hug L.A."/>
            <person name="Sharon I."/>
            <person name="Castelle C.J."/>
            <person name="Probst A.J."/>
            <person name="Thomas B.C."/>
            <person name="Singh A."/>
            <person name="Wilkins M.J."/>
            <person name="Karaoz U."/>
            <person name="Brodie E.L."/>
            <person name="Williams K.H."/>
            <person name="Hubbard S.S."/>
            <person name="Banfield J.F."/>
        </authorList>
    </citation>
    <scope>NUCLEOTIDE SEQUENCE [LARGE SCALE GENOMIC DNA]</scope>
</reference>
<evidence type="ECO:0000313" key="14">
    <source>
        <dbReference type="Proteomes" id="UP000179266"/>
    </source>
</evidence>
<keyword evidence="5 10" id="KW-0067">ATP-binding</keyword>
<evidence type="ECO:0000256" key="10">
    <source>
        <dbReference type="PROSITE-ProRule" id="PRU00560"/>
    </source>
</evidence>
<dbReference type="GO" id="GO:0005829">
    <property type="term" value="C:cytosol"/>
    <property type="evidence" value="ECO:0007669"/>
    <property type="project" value="TreeGrafter"/>
</dbReference>
<keyword evidence="2 10" id="KW-0547">Nucleotide-binding</keyword>
<evidence type="ECO:0000256" key="3">
    <source>
        <dbReference type="ARBA" id="ARBA00022801"/>
    </source>
</evidence>
<dbReference type="GO" id="GO:0000725">
    <property type="term" value="P:recombinational repair"/>
    <property type="evidence" value="ECO:0007669"/>
    <property type="project" value="TreeGrafter"/>
</dbReference>
<evidence type="ECO:0000256" key="5">
    <source>
        <dbReference type="ARBA" id="ARBA00022840"/>
    </source>
</evidence>
<proteinExistence type="inferred from homology"/>
<dbReference type="Proteomes" id="UP000179266">
    <property type="component" value="Unassembled WGS sequence"/>
</dbReference>
<dbReference type="EMBL" id="MGDD01000042">
    <property type="protein sequence ID" value="OGL48270.1"/>
    <property type="molecule type" value="Genomic_DNA"/>
</dbReference>